<keyword evidence="4" id="KW-1185">Reference proteome</keyword>
<dbReference type="CDD" id="cd00934">
    <property type="entry name" value="PTB"/>
    <property type="match status" value="1"/>
</dbReference>
<reference evidence="3 4" key="1">
    <citation type="submission" date="2022-01" db="EMBL/GenBank/DDBJ databases">
        <title>A high-quality chromosome-level genome assembly of rohu carp, Labeo rohita.</title>
        <authorList>
            <person name="Arick M.A. II"/>
            <person name="Hsu C.-Y."/>
            <person name="Magbanua Z."/>
            <person name="Pechanova O."/>
            <person name="Grover C."/>
            <person name="Miller E."/>
            <person name="Thrash A."/>
            <person name="Ezzel L."/>
            <person name="Alam S."/>
            <person name="Benzie J."/>
            <person name="Hamilton M."/>
            <person name="Karsi A."/>
            <person name="Lawrence M.L."/>
            <person name="Peterson D.G."/>
        </authorList>
    </citation>
    <scope>NUCLEOTIDE SEQUENCE [LARGE SCALE GENOMIC DNA]</scope>
    <source>
        <strain evidence="4">BAU-BD-2019</strain>
        <tissue evidence="3">Blood</tissue>
    </source>
</reference>
<proteinExistence type="predicted"/>
<sequence>MSDIEDDSEIYFSVKFLGRIQVVRPSGMQILTDAVEALQDPNIVMEEKMKKTKVHLFLTRSAIDILEHKTKFMLYSCSLSSVSFCAVHPTQPKTLGFVARHPAADMYHCYIFQSKKFDGGLHGHRDLVVEALRHKNKVLERENAELRRRLQASGEVGYVSGYEPTVTPQNTYISMFNHTHKSTNISEV</sequence>
<dbReference type="Pfam" id="PF00640">
    <property type="entry name" value="PID"/>
    <property type="match status" value="1"/>
</dbReference>
<evidence type="ECO:0000259" key="2">
    <source>
        <dbReference type="PROSITE" id="PS01179"/>
    </source>
</evidence>
<feature type="domain" description="PID" evidence="2">
    <location>
        <begin position="12"/>
        <end position="116"/>
    </location>
</feature>
<accession>A0ABQ8LHY0</accession>
<protein>
    <submittedName>
        <fullName evidence="3">PTB domain-containing engulfment adapter protein 1</fullName>
    </submittedName>
</protein>
<dbReference type="InterPro" id="IPR006020">
    <property type="entry name" value="PTB/PI_dom"/>
</dbReference>
<dbReference type="PANTHER" id="PTHR11232">
    <property type="entry name" value="PHOSPHOTYROSINE INTERACTION DOMAIN-CONTAINING FAMILY MEMBER"/>
    <property type="match status" value="1"/>
</dbReference>
<comment type="caution">
    <text evidence="3">The sequence shown here is derived from an EMBL/GenBank/DDBJ whole genome shotgun (WGS) entry which is preliminary data.</text>
</comment>
<dbReference type="SUPFAM" id="SSF50729">
    <property type="entry name" value="PH domain-like"/>
    <property type="match status" value="1"/>
</dbReference>
<evidence type="ECO:0000256" key="1">
    <source>
        <dbReference type="SAM" id="Coils"/>
    </source>
</evidence>
<organism evidence="3 4">
    <name type="scientific">Labeo rohita</name>
    <name type="common">Indian major carp</name>
    <name type="synonym">Cyprinus rohita</name>
    <dbReference type="NCBI Taxonomy" id="84645"/>
    <lineage>
        <taxon>Eukaryota</taxon>
        <taxon>Metazoa</taxon>
        <taxon>Chordata</taxon>
        <taxon>Craniata</taxon>
        <taxon>Vertebrata</taxon>
        <taxon>Euteleostomi</taxon>
        <taxon>Actinopterygii</taxon>
        <taxon>Neopterygii</taxon>
        <taxon>Teleostei</taxon>
        <taxon>Ostariophysi</taxon>
        <taxon>Cypriniformes</taxon>
        <taxon>Cyprinidae</taxon>
        <taxon>Labeoninae</taxon>
        <taxon>Labeonini</taxon>
        <taxon>Labeo</taxon>
    </lineage>
</organism>
<dbReference type="InterPro" id="IPR011993">
    <property type="entry name" value="PH-like_dom_sf"/>
</dbReference>
<gene>
    <name evidence="3" type="ORF">H4Q32_016063</name>
</gene>
<keyword evidence="1" id="KW-0175">Coiled coil</keyword>
<feature type="coiled-coil region" evidence="1">
    <location>
        <begin position="129"/>
        <end position="156"/>
    </location>
</feature>
<dbReference type="InterPro" id="IPR051133">
    <property type="entry name" value="Adapter_Engulfment-Domain"/>
</dbReference>
<name>A0ABQ8LHY0_LABRO</name>
<dbReference type="Gene3D" id="2.30.29.30">
    <property type="entry name" value="Pleckstrin-homology domain (PH domain)/Phosphotyrosine-binding domain (PTB)"/>
    <property type="match status" value="1"/>
</dbReference>
<dbReference type="Proteomes" id="UP000830375">
    <property type="component" value="Unassembled WGS sequence"/>
</dbReference>
<evidence type="ECO:0000313" key="3">
    <source>
        <dbReference type="EMBL" id="KAI2649979.1"/>
    </source>
</evidence>
<evidence type="ECO:0000313" key="4">
    <source>
        <dbReference type="Proteomes" id="UP000830375"/>
    </source>
</evidence>
<dbReference type="PANTHER" id="PTHR11232:SF79">
    <property type="entry name" value="PTB DOMAIN-CONTAINING ENGULFMENT ADAPTER PROTEIN 1"/>
    <property type="match status" value="1"/>
</dbReference>
<dbReference type="PROSITE" id="PS01179">
    <property type="entry name" value="PID"/>
    <property type="match status" value="1"/>
</dbReference>
<dbReference type="EMBL" id="JACTAM010000023">
    <property type="protein sequence ID" value="KAI2649979.1"/>
    <property type="molecule type" value="Genomic_DNA"/>
</dbReference>
<dbReference type="SMART" id="SM00462">
    <property type="entry name" value="PTB"/>
    <property type="match status" value="1"/>
</dbReference>